<keyword evidence="3" id="KW-0804">Transcription</keyword>
<dbReference type="InterPro" id="IPR018060">
    <property type="entry name" value="HTH_AraC"/>
</dbReference>
<keyword evidence="2" id="KW-0238">DNA-binding</keyword>
<dbReference type="InterPro" id="IPR009057">
    <property type="entry name" value="Homeodomain-like_sf"/>
</dbReference>
<gene>
    <name evidence="5" type="ORF">EES38_01295</name>
</gene>
<dbReference type="EMBL" id="RJVQ01000001">
    <property type="protein sequence ID" value="RQW64711.1"/>
    <property type="molecule type" value="Genomic_DNA"/>
</dbReference>
<dbReference type="PROSITE" id="PS01124">
    <property type="entry name" value="HTH_ARAC_FAMILY_2"/>
    <property type="match status" value="1"/>
</dbReference>
<dbReference type="Proteomes" id="UP000281112">
    <property type="component" value="Unassembled WGS sequence"/>
</dbReference>
<dbReference type="Pfam" id="PF12833">
    <property type="entry name" value="HTH_18"/>
    <property type="match status" value="1"/>
</dbReference>
<dbReference type="PANTHER" id="PTHR46796">
    <property type="entry name" value="HTH-TYPE TRANSCRIPTIONAL ACTIVATOR RHAS-RELATED"/>
    <property type="match status" value="1"/>
</dbReference>
<dbReference type="SMART" id="SM00342">
    <property type="entry name" value="HTH_ARAC"/>
    <property type="match status" value="1"/>
</dbReference>
<keyword evidence="1" id="KW-0805">Transcription regulation</keyword>
<organism evidence="5 6">
    <name type="scientific">Vibrio viridaestus</name>
    <dbReference type="NCBI Taxonomy" id="2487322"/>
    <lineage>
        <taxon>Bacteria</taxon>
        <taxon>Pseudomonadati</taxon>
        <taxon>Pseudomonadota</taxon>
        <taxon>Gammaproteobacteria</taxon>
        <taxon>Vibrionales</taxon>
        <taxon>Vibrionaceae</taxon>
        <taxon>Vibrio</taxon>
    </lineage>
</organism>
<feature type="domain" description="HTH araC/xylS-type" evidence="4">
    <location>
        <begin position="211"/>
        <end position="310"/>
    </location>
</feature>
<accession>A0A3N9TKR8</accession>
<evidence type="ECO:0000313" key="5">
    <source>
        <dbReference type="EMBL" id="RQW64711.1"/>
    </source>
</evidence>
<proteinExistence type="predicted"/>
<reference evidence="5 6" key="1">
    <citation type="submission" date="2018-11" db="EMBL/GenBank/DDBJ databases">
        <title>Vibrio LJC006 sp. nov., isolated from seawater during the bloom of the enteromorpha.</title>
        <authorList>
            <person name="Liang J."/>
        </authorList>
    </citation>
    <scope>NUCLEOTIDE SEQUENCE [LARGE SCALE GENOMIC DNA]</scope>
    <source>
        <strain evidence="5 6">LJC006</strain>
    </source>
</reference>
<dbReference type="GO" id="GO:0003700">
    <property type="term" value="F:DNA-binding transcription factor activity"/>
    <property type="evidence" value="ECO:0007669"/>
    <property type="project" value="InterPro"/>
</dbReference>
<comment type="caution">
    <text evidence="5">The sequence shown here is derived from an EMBL/GenBank/DDBJ whole genome shotgun (WGS) entry which is preliminary data.</text>
</comment>
<keyword evidence="6" id="KW-1185">Reference proteome</keyword>
<sequence length="310" mass="35132">MSRTFSTHDVRTEDSFDYWQNLICTTYSAPTDNKNLTQGKFEGSLLVKSLGASALMTRIQSTPIEYNESDAETYNDNYFICYSMCEVAYLTQDGSTSEQRIGDIVVYDNNKPFSYAFPKGDNQIVISVPHSIMNTKVDHIGLILNKTLKADQTLSQFIGNMIIQAWEMEEQDNVIGDTVLFSILDVLNVAYQVVLGSINSRIASNQADNISRVEDYILSHLGDHELSVEKISFNVHMSSRTISRLFSKKGTSVMKWVWAQRLKMCHKTLLSGQYKTVSEVAYQYGFSNMAHFSKLFKETYGVSPSNLREI</sequence>
<dbReference type="OrthoDB" id="5582699at2"/>
<dbReference type="Gene3D" id="1.10.10.60">
    <property type="entry name" value="Homeodomain-like"/>
    <property type="match status" value="1"/>
</dbReference>
<evidence type="ECO:0000256" key="1">
    <source>
        <dbReference type="ARBA" id="ARBA00023015"/>
    </source>
</evidence>
<dbReference type="GO" id="GO:0043565">
    <property type="term" value="F:sequence-specific DNA binding"/>
    <property type="evidence" value="ECO:0007669"/>
    <property type="project" value="InterPro"/>
</dbReference>
<evidence type="ECO:0000259" key="4">
    <source>
        <dbReference type="PROSITE" id="PS01124"/>
    </source>
</evidence>
<protein>
    <submittedName>
        <fullName evidence="5">AraC family transcriptional regulator</fullName>
    </submittedName>
</protein>
<dbReference type="PANTHER" id="PTHR46796:SF6">
    <property type="entry name" value="ARAC SUBFAMILY"/>
    <property type="match status" value="1"/>
</dbReference>
<dbReference type="SUPFAM" id="SSF46689">
    <property type="entry name" value="Homeodomain-like"/>
    <property type="match status" value="1"/>
</dbReference>
<evidence type="ECO:0000256" key="2">
    <source>
        <dbReference type="ARBA" id="ARBA00023125"/>
    </source>
</evidence>
<dbReference type="RefSeq" id="WP_124935361.1">
    <property type="nucleotide sequence ID" value="NZ_RJVQ01000001.1"/>
</dbReference>
<name>A0A3N9TKR8_9VIBR</name>
<dbReference type="InterPro" id="IPR050204">
    <property type="entry name" value="AraC_XylS_family_regulators"/>
</dbReference>
<dbReference type="InterPro" id="IPR020449">
    <property type="entry name" value="Tscrpt_reg_AraC-type_HTH"/>
</dbReference>
<evidence type="ECO:0000256" key="3">
    <source>
        <dbReference type="ARBA" id="ARBA00023163"/>
    </source>
</evidence>
<evidence type="ECO:0000313" key="6">
    <source>
        <dbReference type="Proteomes" id="UP000281112"/>
    </source>
</evidence>
<dbReference type="PRINTS" id="PR00032">
    <property type="entry name" value="HTHARAC"/>
</dbReference>
<dbReference type="AlphaFoldDB" id="A0A3N9TKR8"/>